<sequence length="52" mass="5796">MRSLVVFVIVIFCLILVNEILSNKISYANEVNIPIIDRNIPSNIETATFGMG</sequence>
<proteinExistence type="predicted"/>
<comment type="caution">
    <text evidence="1">The sequence shown here is derived from an EMBL/GenBank/DDBJ whole genome shotgun (WGS) entry which is preliminary data.</text>
</comment>
<gene>
    <name evidence="1" type="ORF">S03H2_26783</name>
</gene>
<protein>
    <submittedName>
        <fullName evidence="1">Uncharacterized protein</fullName>
    </submittedName>
</protein>
<accession>X1G9A6</accession>
<evidence type="ECO:0000313" key="1">
    <source>
        <dbReference type="EMBL" id="GAH54466.1"/>
    </source>
</evidence>
<dbReference type="AlphaFoldDB" id="X1G9A6"/>
<reference evidence="1" key="1">
    <citation type="journal article" date="2014" name="Front. Microbiol.">
        <title>High frequency of phylogenetically diverse reductive dehalogenase-homologous genes in deep subseafloor sedimentary metagenomes.</title>
        <authorList>
            <person name="Kawai M."/>
            <person name="Futagami T."/>
            <person name="Toyoda A."/>
            <person name="Takaki Y."/>
            <person name="Nishi S."/>
            <person name="Hori S."/>
            <person name="Arai W."/>
            <person name="Tsubouchi T."/>
            <person name="Morono Y."/>
            <person name="Uchiyama I."/>
            <person name="Ito T."/>
            <person name="Fujiyama A."/>
            <person name="Inagaki F."/>
            <person name="Takami H."/>
        </authorList>
    </citation>
    <scope>NUCLEOTIDE SEQUENCE</scope>
    <source>
        <strain evidence="1">Expedition CK06-06</strain>
    </source>
</reference>
<organism evidence="1">
    <name type="scientific">marine sediment metagenome</name>
    <dbReference type="NCBI Taxonomy" id="412755"/>
    <lineage>
        <taxon>unclassified sequences</taxon>
        <taxon>metagenomes</taxon>
        <taxon>ecological metagenomes</taxon>
    </lineage>
</organism>
<dbReference type="EMBL" id="BARU01015699">
    <property type="protein sequence ID" value="GAH54466.1"/>
    <property type="molecule type" value="Genomic_DNA"/>
</dbReference>
<name>X1G9A6_9ZZZZ</name>